<gene>
    <name evidence="1" type="ORF">CA85_52880</name>
</gene>
<evidence type="ECO:0000313" key="2">
    <source>
        <dbReference type="Proteomes" id="UP000318053"/>
    </source>
</evidence>
<keyword evidence="2" id="KW-1185">Reference proteome</keyword>
<reference evidence="1 2" key="1">
    <citation type="submission" date="2019-02" db="EMBL/GenBank/DDBJ databases">
        <title>Deep-cultivation of Planctomycetes and their phenomic and genomic characterization uncovers novel biology.</title>
        <authorList>
            <person name="Wiegand S."/>
            <person name="Jogler M."/>
            <person name="Boedeker C."/>
            <person name="Pinto D."/>
            <person name="Vollmers J."/>
            <person name="Rivas-Marin E."/>
            <person name="Kohn T."/>
            <person name="Peeters S.H."/>
            <person name="Heuer A."/>
            <person name="Rast P."/>
            <person name="Oberbeckmann S."/>
            <person name="Bunk B."/>
            <person name="Jeske O."/>
            <person name="Meyerdierks A."/>
            <person name="Storesund J.E."/>
            <person name="Kallscheuer N."/>
            <person name="Luecker S."/>
            <person name="Lage O.M."/>
            <person name="Pohl T."/>
            <person name="Merkel B.J."/>
            <person name="Hornburger P."/>
            <person name="Mueller R.-W."/>
            <person name="Bruemmer F."/>
            <person name="Labrenz M."/>
            <person name="Spormann A.M."/>
            <person name="Op Den Camp H."/>
            <person name="Overmann J."/>
            <person name="Amann R."/>
            <person name="Jetten M.S.M."/>
            <person name="Mascher T."/>
            <person name="Medema M.H."/>
            <person name="Devos D.P."/>
            <person name="Kaster A.-K."/>
            <person name="Ovreas L."/>
            <person name="Rohde M."/>
            <person name="Galperin M.Y."/>
            <person name="Jogler C."/>
        </authorList>
    </citation>
    <scope>NUCLEOTIDE SEQUENCE [LARGE SCALE GENOMIC DNA]</scope>
    <source>
        <strain evidence="1 2">CA85</strain>
    </source>
</reference>
<accession>A0A5C5WJG1</accession>
<evidence type="ECO:0000313" key="1">
    <source>
        <dbReference type="EMBL" id="TWT49982.1"/>
    </source>
</evidence>
<name>A0A5C5WJG1_9BACT</name>
<dbReference type="EMBL" id="SJPK01000060">
    <property type="protein sequence ID" value="TWT49982.1"/>
    <property type="molecule type" value="Genomic_DNA"/>
</dbReference>
<dbReference type="AlphaFoldDB" id="A0A5C5WJG1"/>
<comment type="caution">
    <text evidence="1">The sequence shown here is derived from an EMBL/GenBank/DDBJ whole genome shotgun (WGS) entry which is preliminary data.</text>
</comment>
<proteinExistence type="predicted"/>
<dbReference type="Proteomes" id="UP000318053">
    <property type="component" value="Unassembled WGS sequence"/>
</dbReference>
<sequence>MLLQISHQFGQHAKITAKSLQSQFGQKCDIKKAGNTYPLDGSLQGIQFNAENTAIKQPHAQVTMAAK</sequence>
<protein>
    <submittedName>
        <fullName evidence="1">Uncharacterized protein</fullName>
    </submittedName>
</protein>
<organism evidence="1 2">
    <name type="scientific">Allorhodopirellula solitaria</name>
    <dbReference type="NCBI Taxonomy" id="2527987"/>
    <lineage>
        <taxon>Bacteria</taxon>
        <taxon>Pseudomonadati</taxon>
        <taxon>Planctomycetota</taxon>
        <taxon>Planctomycetia</taxon>
        <taxon>Pirellulales</taxon>
        <taxon>Pirellulaceae</taxon>
        <taxon>Allorhodopirellula</taxon>
    </lineage>
</organism>